<evidence type="ECO:0000313" key="14">
    <source>
        <dbReference type="Proteomes" id="UP000012073"/>
    </source>
</evidence>
<comment type="subcellular location">
    <subcellularLocation>
        <location evidence="2">Chromosome</location>
    </subcellularLocation>
    <subcellularLocation>
        <location evidence="1 10">Nucleus</location>
    </subcellularLocation>
</comment>
<dbReference type="OMA" id="KHMDFQR"/>
<keyword evidence="14" id="KW-1185">Reference proteome</keyword>
<dbReference type="SUPFAM" id="SSF52540">
    <property type="entry name" value="P-loop containing nucleoside triphosphate hydrolases"/>
    <property type="match status" value="1"/>
</dbReference>
<evidence type="ECO:0000313" key="13">
    <source>
        <dbReference type="EMBL" id="CDF33551.1"/>
    </source>
</evidence>
<proteinExistence type="inferred from homology"/>
<dbReference type="GO" id="GO:0005524">
    <property type="term" value="F:ATP binding"/>
    <property type="evidence" value="ECO:0007669"/>
    <property type="project" value="InterPro"/>
</dbReference>
<protein>
    <recommendedName>
        <fullName evidence="10">Structural maintenance of chromosomes protein</fullName>
    </recommendedName>
</protein>
<dbReference type="InterPro" id="IPR027417">
    <property type="entry name" value="P-loop_NTPase"/>
</dbReference>
<feature type="domain" description="SMC hinge" evidence="12">
    <location>
        <begin position="515"/>
        <end position="631"/>
    </location>
</feature>
<dbReference type="PIRSF" id="PIRSF005719">
    <property type="entry name" value="SMC"/>
    <property type="match status" value="1"/>
</dbReference>
<feature type="coiled-coil region" evidence="11">
    <location>
        <begin position="835"/>
        <end position="932"/>
    </location>
</feature>
<gene>
    <name evidence="13" type="ORF">CHC_T00002348001</name>
</gene>
<dbReference type="RefSeq" id="XP_005713354.1">
    <property type="nucleotide sequence ID" value="XM_005713297.1"/>
</dbReference>
<evidence type="ECO:0000259" key="12">
    <source>
        <dbReference type="SMART" id="SM00968"/>
    </source>
</evidence>
<keyword evidence="8 10" id="KW-0539">Nucleus</keyword>
<dbReference type="Gene3D" id="3.30.70.1620">
    <property type="match status" value="1"/>
</dbReference>
<dbReference type="Pfam" id="PF02463">
    <property type="entry name" value="SMC_N"/>
    <property type="match status" value="1"/>
</dbReference>
<evidence type="ECO:0000256" key="5">
    <source>
        <dbReference type="ARBA" id="ARBA00022618"/>
    </source>
</evidence>
<dbReference type="GO" id="GO:0005634">
    <property type="term" value="C:nucleus"/>
    <property type="evidence" value="ECO:0007669"/>
    <property type="project" value="UniProtKB-SubCell"/>
</dbReference>
<dbReference type="Pfam" id="PF06470">
    <property type="entry name" value="SMC_hinge"/>
    <property type="match status" value="1"/>
</dbReference>
<feature type="coiled-coil region" evidence="11">
    <location>
        <begin position="264"/>
        <end position="298"/>
    </location>
</feature>
<dbReference type="GO" id="GO:0003677">
    <property type="term" value="F:DNA binding"/>
    <property type="evidence" value="ECO:0007669"/>
    <property type="project" value="TreeGrafter"/>
</dbReference>
<evidence type="ECO:0000256" key="3">
    <source>
        <dbReference type="ARBA" id="ARBA00005597"/>
    </source>
</evidence>
<evidence type="ECO:0000256" key="10">
    <source>
        <dbReference type="PIRNR" id="PIRNR005719"/>
    </source>
</evidence>
<keyword evidence="4" id="KW-0158">Chromosome</keyword>
<comment type="similarity">
    <text evidence="3">Belongs to the SMC family. SMC1 subfamily.</text>
</comment>
<dbReference type="InterPro" id="IPR028468">
    <property type="entry name" value="Smc1_ABC"/>
</dbReference>
<feature type="coiled-coil region" evidence="11">
    <location>
        <begin position="1002"/>
        <end position="1056"/>
    </location>
</feature>
<dbReference type="CDD" id="cd03275">
    <property type="entry name" value="ABC_SMC1_euk"/>
    <property type="match status" value="1"/>
</dbReference>
<dbReference type="InterPro" id="IPR003395">
    <property type="entry name" value="RecF/RecN/SMC_N"/>
</dbReference>
<dbReference type="InterPro" id="IPR010935">
    <property type="entry name" value="SMC_hinge"/>
</dbReference>
<evidence type="ECO:0000256" key="4">
    <source>
        <dbReference type="ARBA" id="ARBA00022454"/>
    </source>
</evidence>
<evidence type="ECO:0000256" key="6">
    <source>
        <dbReference type="ARBA" id="ARBA00022776"/>
    </source>
</evidence>
<reference evidence="14" key="1">
    <citation type="journal article" date="2013" name="Proc. Natl. Acad. Sci. U.S.A.">
        <title>Genome structure and metabolic features in the red seaweed Chondrus crispus shed light on evolution of the Archaeplastida.</title>
        <authorList>
            <person name="Collen J."/>
            <person name="Porcel B."/>
            <person name="Carre W."/>
            <person name="Ball S.G."/>
            <person name="Chaparro C."/>
            <person name="Tonon T."/>
            <person name="Barbeyron T."/>
            <person name="Michel G."/>
            <person name="Noel B."/>
            <person name="Valentin K."/>
            <person name="Elias M."/>
            <person name="Artiguenave F."/>
            <person name="Arun A."/>
            <person name="Aury J.M."/>
            <person name="Barbosa-Neto J.F."/>
            <person name="Bothwell J.H."/>
            <person name="Bouget F.Y."/>
            <person name="Brillet L."/>
            <person name="Cabello-Hurtado F."/>
            <person name="Capella-Gutierrez S."/>
            <person name="Charrier B."/>
            <person name="Cladiere L."/>
            <person name="Cock J.M."/>
            <person name="Coelho S.M."/>
            <person name="Colleoni C."/>
            <person name="Czjzek M."/>
            <person name="Da Silva C."/>
            <person name="Delage L."/>
            <person name="Denoeud F."/>
            <person name="Deschamps P."/>
            <person name="Dittami S.M."/>
            <person name="Gabaldon T."/>
            <person name="Gachon C.M."/>
            <person name="Groisillier A."/>
            <person name="Herve C."/>
            <person name="Jabbari K."/>
            <person name="Katinka M."/>
            <person name="Kloareg B."/>
            <person name="Kowalczyk N."/>
            <person name="Labadie K."/>
            <person name="Leblanc C."/>
            <person name="Lopez P.J."/>
            <person name="McLachlan D.H."/>
            <person name="Meslet-Cladiere L."/>
            <person name="Moustafa A."/>
            <person name="Nehr Z."/>
            <person name="Nyvall Collen P."/>
            <person name="Panaud O."/>
            <person name="Partensky F."/>
            <person name="Poulain J."/>
            <person name="Rensing S.A."/>
            <person name="Rousvoal S."/>
            <person name="Samson G."/>
            <person name="Symeonidi A."/>
            <person name="Weissenbach J."/>
            <person name="Zambounis A."/>
            <person name="Wincker P."/>
            <person name="Boyen C."/>
        </authorList>
    </citation>
    <scope>NUCLEOTIDE SEQUENCE [LARGE SCALE GENOMIC DNA]</scope>
    <source>
        <strain evidence="14">cv. Stackhouse</strain>
    </source>
</reference>
<dbReference type="GO" id="GO:0016887">
    <property type="term" value="F:ATP hydrolysis activity"/>
    <property type="evidence" value="ECO:0007669"/>
    <property type="project" value="InterPro"/>
</dbReference>
<dbReference type="Proteomes" id="UP000012073">
    <property type="component" value="Unassembled WGS sequence"/>
</dbReference>
<keyword evidence="6" id="KW-0498">Mitosis</keyword>
<dbReference type="Gene3D" id="1.20.1060.20">
    <property type="match status" value="1"/>
</dbReference>
<feature type="coiled-coil region" evidence="11">
    <location>
        <begin position="327"/>
        <end position="368"/>
    </location>
</feature>
<evidence type="ECO:0000256" key="7">
    <source>
        <dbReference type="ARBA" id="ARBA00023054"/>
    </source>
</evidence>
<feature type="coiled-coil region" evidence="11">
    <location>
        <begin position="438"/>
        <end position="500"/>
    </location>
</feature>
<evidence type="ECO:0000256" key="9">
    <source>
        <dbReference type="ARBA" id="ARBA00023306"/>
    </source>
</evidence>
<organism evidence="13 14">
    <name type="scientific">Chondrus crispus</name>
    <name type="common">Carrageen Irish moss</name>
    <name type="synonym">Polymorpha crispa</name>
    <dbReference type="NCBI Taxonomy" id="2769"/>
    <lineage>
        <taxon>Eukaryota</taxon>
        <taxon>Rhodophyta</taxon>
        <taxon>Florideophyceae</taxon>
        <taxon>Rhodymeniophycidae</taxon>
        <taxon>Gigartinales</taxon>
        <taxon>Gigartinaceae</taxon>
        <taxon>Chondrus</taxon>
    </lineage>
</organism>
<dbReference type="PANTHER" id="PTHR18937:SF12">
    <property type="entry name" value="STRUCTURAL MAINTENANCE OF CHROMOSOMES PROTEIN"/>
    <property type="match status" value="1"/>
</dbReference>
<dbReference type="PANTHER" id="PTHR18937">
    <property type="entry name" value="STRUCTURAL MAINTENANCE OF CHROMOSOMES SMC FAMILY MEMBER"/>
    <property type="match status" value="1"/>
</dbReference>
<dbReference type="STRING" id="2769.R7Q858"/>
<keyword evidence="7 11" id="KW-0175">Coiled coil</keyword>
<evidence type="ECO:0000256" key="11">
    <source>
        <dbReference type="SAM" id="Coils"/>
    </source>
</evidence>
<dbReference type="EMBL" id="HG001649">
    <property type="protein sequence ID" value="CDF33551.1"/>
    <property type="molecule type" value="Genomic_DNA"/>
</dbReference>
<sequence>MGRLDRLELENFKSYGGHVIVGPFKGFTAVVGTNGSGKSNLMDAISFVLGVRTAQLRGNQLRDLVYRNQEDENDDASRRRAYVKLVYQQSDGDDPNGEIEFMRTVTVAGSSEYRVKGRVVSLERYNAELAKIGVLVKARNFLVFQNEVENIASKSPRELSVMFEEVSESAELRASYEDALAEKDSAEEQVTEFWRKRKGMVAEKRQCREQKEEAERFRRLQGDIADVKTESALYELFHVDEDLKLVNVDANIIKDELDVHERQFAKKESALKAEKRLVVELEKERVKLERRNRRIADEIEKLRPLEVKYETEKSGITRRIKGDERSLAKLKAKFEEGSDELRSIEAELKKCIGEIETLQNDIEEAEEASVSPESMAEYRSLKDVVATRTSVLQQELEVAKQNANASAKQKTALQARERDLEERQEAAGNSLSVYRKRVDELGQQIRVTRLEIANATQEQSQMSDVSKERDSVRMALEKTINDAIQALRDAKADMNESGRERAFNAAFENMRRLFPGVHGRLSDLCKPTQTRYREAVAVVFGKLMDAIVVDNERTGTECIRFLKDQRVGMATFIPLENVRPRAIDESLRRLGGTARLAIDVVNYDEYIHKAVLYSAQNAVVCDTLDEARHLRYGGGRKIKICSLDGTLINKAGFMTGGIGQAEMGRARKWDRAEIETLKRKRHVAEQELQAMGAAESDRRTAASMAEHMGELQRKLSTLELDIRGATSSVQTAEKDVEHTTNEIEYLRPQLQTATQAHTNLTRSVESIEKRLHGLENDLFGDFAARHGIENVQQFEEQFVRKSEKMRARKLELETKEASLQSKFNYHRTQQSRTSITRLEKRVEAQASRKRTVEESLESLGTKRAELESRAESVEGEISRISTEKQNAVDAITEKRHDYRKENEGVSEKKKQLAEKRAKIEQLMGQRKRLLTTAKVNQVAIPLLEQDDSERQEDILDTEGDAVMAATDAGDAGESDPTSVAVDVNVEVDYSSLSRRLRAAGTANKQREMLSSLSEKVRTMEQQLDGLTPNLRASEHMSDVQIKLAEIDRETENARERARKAVSSFEDIKQSRHDRFSACFSHVAEKINEVYKQLTKSDTYPMGGTAYLSLEQQDEPYLGGIKFNAMPPTKRFRDMDQLSGGERTVAALALLFAIHDFRPSPFFVLDEVDAALDSLNVGKVSTYVKSRAPDLQTIVISLKDSFYERADALIGIYRDVSAKGSRLLTLDLTAYDEQTKSLPVAAV</sequence>
<dbReference type="GeneID" id="17321066"/>
<evidence type="ECO:0000256" key="2">
    <source>
        <dbReference type="ARBA" id="ARBA00004286"/>
    </source>
</evidence>
<dbReference type="InterPro" id="IPR024704">
    <property type="entry name" value="SMC"/>
</dbReference>
<dbReference type="GO" id="GO:0007062">
    <property type="term" value="P:sister chromatid cohesion"/>
    <property type="evidence" value="ECO:0007669"/>
    <property type="project" value="InterPro"/>
</dbReference>
<feature type="coiled-coil region" evidence="11">
    <location>
        <begin position="750"/>
        <end position="777"/>
    </location>
</feature>
<dbReference type="Gene3D" id="3.40.50.300">
    <property type="entry name" value="P-loop containing nucleotide triphosphate hydrolases"/>
    <property type="match status" value="2"/>
</dbReference>
<dbReference type="KEGG" id="ccp:CHC_T00002348001"/>
<feature type="coiled-coil region" evidence="11">
    <location>
        <begin position="169"/>
        <end position="220"/>
    </location>
</feature>
<evidence type="ECO:0000256" key="8">
    <source>
        <dbReference type="ARBA" id="ARBA00023242"/>
    </source>
</evidence>
<dbReference type="AlphaFoldDB" id="R7Q858"/>
<name>R7Q858_CHOCR</name>
<dbReference type="Gramene" id="CDF33551">
    <property type="protein sequence ID" value="CDF33551"/>
    <property type="gene ID" value="CHC_T00002348001"/>
</dbReference>
<dbReference type="GO" id="GO:0051301">
    <property type="term" value="P:cell division"/>
    <property type="evidence" value="ECO:0007669"/>
    <property type="project" value="UniProtKB-KW"/>
</dbReference>
<dbReference type="PhylomeDB" id="R7Q858"/>
<evidence type="ECO:0000256" key="1">
    <source>
        <dbReference type="ARBA" id="ARBA00004123"/>
    </source>
</evidence>
<keyword evidence="9" id="KW-0131">Cell cycle</keyword>
<dbReference type="InterPro" id="IPR036277">
    <property type="entry name" value="SMC_hinge_sf"/>
</dbReference>
<accession>R7Q858</accession>
<keyword evidence="5" id="KW-0132">Cell division</keyword>
<dbReference type="OrthoDB" id="5575062at2759"/>
<dbReference type="GO" id="GO:0008278">
    <property type="term" value="C:cohesin complex"/>
    <property type="evidence" value="ECO:0007669"/>
    <property type="project" value="InterPro"/>
</dbReference>
<dbReference type="SUPFAM" id="SSF75553">
    <property type="entry name" value="Smc hinge domain"/>
    <property type="match status" value="1"/>
</dbReference>
<dbReference type="SMART" id="SM00968">
    <property type="entry name" value="SMC_hinge"/>
    <property type="match status" value="1"/>
</dbReference>